<proteinExistence type="predicted"/>
<keyword evidence="2" id="KW-0274">FAD</keyword>
<keyword evidence="7" id="KW-1185">Reference proteome</keyword>
<dbReference type="InterPro" id="IPR002938">
    <property type="entry name" value="FAD-bd"/>
</dbReference>
<evidence type="ECO:0000256" key="2">
    <source>
        <dbReference type="ARBA" id="ARBA00022827"/>
    </source>
</evidence>
<dbReference type="OrthoDB" id="655030at2759"/>
<reference evidence="6 7" key="1">
    <citation type="journal article" date="2016" name="Sci. Rep.">
        <title>Peltaster fructicola genome reveals evolution from an invasive phytopathogen to an ectophytic parasite.</title>
        <authorList>
            <person name="Xu C."/>
            <person name="Chen H."/>
            <person name="Gleason M.L."/>
            <person name="Xu J.R."/>
            <person name="Liu H."/>
            <person name="Zhang R."/>
            <person name="Sun G."/>
        </authorList>
    </citation>
    <scope>NUCLEOTIDE SEQUENCE [LARGE SCALE GENOMIC DNA]</scope>
    <source>
        <strain evidence="6 7">LNHT1506</strain>
    </source>
</reference>
<sequence>MTPPIAILGAGPSGLVLARLLELANIDYLVFERDELINAGVAQGGSPDLHEGSGQLALQEAGLYEDFGAKARYDVPTVFADWTGKVHLSFADEEDTTRPEIDRKDLRALLLASVPAHKIQWNRKVKSVAKIDNGLMEVHFVDGTSSAGFRLVVGADGAWSKVRSLLTPVKPQYSGLHYLTTNISPRSPAFESAKALARTGQYLAVGTGKMLALMLLGDGTYYLAAGIRLPDEDWQIKNTEIIRDPAALRELLLCEHFAQWPQVHTDLIRYSDMDFRDWSLYYMPTESLSWTSMPGVTLIGDAAHVSTPFVGEGANCSMFDSVQLAKQISKHGLDHLESAVEEYEKDMFPRAIDLITRSEESGAHLFAEDAPKGWLKTFVGMDIDAEASK</sequence>
<dbReference type="GO" id="GO:0004497">
    <property type="term" value="F:monooxygenase activity"/>
    <property type="evidence" value="ECO:0007669"/>
    <property type="project" value="UniProtKB-KW"/>
</dbReference>
<evidence type="ECO:0000256" key="4">
    <source>
        <dbReference type="ARBA" id="ARBA00023033"/>
    </source>
</evidence>
<dbReference type="EMBL" id="CP051142">
    <property type="protein sequence ID" value="QIX01100.1"/>
    <property type="molecule type" value="Genomic_DNA"/>
</dbReference>
<evidence type="ECO:0000259" key="5">
    <source>
        <dbReference type="Pfam" id="PF01494"/>
    </source>
</evidence>
<dbReference type="PANTHER" id="PTHR46972">
    <property type="entry name" value="MONOOXYGENASE ASQM-RELATED"/>
    <property type="match status" value="1"/>
</dbReference>
<dbReference type="Pfam" id="PF01494">
    <property type="entry name" value="FAD_binding_3"/>
    <property type="match status" value="1"/>
</dbReference>
<organism evidence="6 7">
    <name type="scientific">Peltaster fructicola</name>
    <dbReference type="NCBI Taxonomy" id="286661"/>
    <lineage>
        <taxon>Eukaryota</taxon>
        <taxon>Fungi</taxon>
        <taxon>Dikarya</taxon>
        <taxon>Ascomycota</taxon>
        <taxon>Pezizomycotina</taxon>
        <taxon>Dothideomycetes</taxon>
        <taxon>Dothideomycetes incertae sedis</taxon>
        <taxon>Peltaster</taxon>
    </lineage>
</organism>
<keyword evidence="3" id="KW-0560">Oxidoreductase</keyword>
<gene>
    <name evidence="6" type="ORF">AMS68_006617</name>
</gene>
<dbReference type="InterPro" id="IPR036188">
    <property type="entry name" value="FAD/NAD-bd_sf"/>
</dbReference>
<evidence type="ECO:0000313" key="7">
    <source>
        <dbReference type="Proteomes" id="UP000503462"/>
    </source>
</evidence>
<dbReference type="PRINTS" id="PR00420">
    <property type="entry name" value="RNGMNOXGNASE"/>
</dbReference>
<dbReference type="SUPFAM" id="SSF51905">
    <property type="entry name" value="FAD/NAD(P)-binding domain"/>
    <property type="match status" value="1"/>
</dbReference>
<keyword evidence="4" id="KW-0503">Monooxygenase</keyword>
<keyword evidence="1" id="KW-0285">Flavoprotein</keyword>
<dbReference type="Gene3D" id="3.50.50.60">
    <property type="entry name" value="FAD/NAD(P)-binding domain"/>
    <property type="match status" value="1"/>
</dbReference>
<evidence type="ECO:0000256" key="3">
    <source>
        <dbReference type="ARBA" id="ARBA00023002"/>
    </source>
</evidence>
<evidence type="ECO:0000256" key="1">
    <source>
        <dbReference type="ARBA" id="ARBA00022630"/>
    </source>
</evidence>
<dbReference type="GO" id="GO:0071949">
    <property type="term" value="F:FAD binding"/>
    <property type="evidence" value="ECO:0007669"/>
    <property type="project" value="InterPro"/>
</dbReference>
<dbReference type="Proteomes" id="UP000503462">
    <property type="component" value="Chromosome 4"/>
</dbReference>
<feature type="domain" description="FAD-binding" evidence="5">
    <location>
        <begin position="5"/>
        <end position="355"/>
    </location>
</feature>
<dbReference type="PANTHER" id="PTHR46972:SF1">
    <property type="entry name" value="FAD DEPENDENT OXIDOREDUCTASE DOMAIN-CONTAINING PROTEIN"/>
    <property type="match status" value="1"/>
</dbReference>
<protein>
    <recommendedName>
        <fullName evidence="5">FAD-binding domain-containing protein</fullName>
    </recommendedName>
</protein>
<dbReference type="AlphaFoldDB" id="A0A6H0Y382"/>
<name>A0A6H0Y382_9PEZI</name>
<accession>A0A6H0Y382</accession>
<evidence type="ECO:0000313" key="6">
    <source>
        <dbReference type="EMBL" id="QIX01100.1"/>
    </source>
</evidence>